<dbReference type="EC" id="2.7.1.161" evidence="4 17"/>
<dbReference type="GeneID" id="55822476"/>
<reference evidence="19 20" key="1">
    <citation type="submission" date="2020-06" db="EMBL/GenBank/DDBJ databases">
        <title>Methanolobus halotolerans sp. nov., isolated from a saline lake Tus in Siberia.</title>
        <authorList>
            <person name="Shen Y."/>
            <person name="Chen S.-C."/>
            <person name="Lai M.-C."/>
            <person name="Huang H.-H."/>
            <person name="Chiu H.-H."/>
            <person name="Tang S.-L."/>
            <person name="Rogozin D.Y."/>
            <person name="Degermendzhy A.G."/>
        </authorList>
    </citation>
    <scope>NUCLEOTIDE SEQUENCE [LARGE SCALE GENOMIC DNA]</scope>
    <source>
        <strain evidence="19 20">DSM 21339</strain>
    </source>
</reference>
<dbReference type="SUPFAM" id="SSF82114">
    <property type="entry name" value="Riboflavin kinase-like"/>
    <property type="match status" value="1"/>
</dbReference>
<evidence type="ECO:0000256" key="4">
    <source>
        <dbReference type="ARBA" id="ARBA00011987"/>
    </source>
</evidence>
<dbReference type="Proteomes" id="UP000509594">
    <property type="component" value="Chromosome"/>
</dbReference>
<evidence type="ECO:0000256" key="9">
    <source>
        <dbReference type="ARBA" id="ARBA00022723"/>
    </source>
</evidence>
<comment type="pathway">
    <text evidence="2 17">Cofactor biosynthesis; FMN biosynthesis; FMN from riboflavin (CTP route): step 1/1.</text>
</comment>
<dbReference type="GO" id="GO:0000287">
    <property type="term" value="F:magnesium ion binding"/>
    <property type="evidence" value="ECO:0007669"/>
    <property type="project" value="UniProtKB-UniRule"/>
</dbReference>
<evidence type="ECO:0000256" key="2">
    <source>
        <dbReference type="ARBA" id="ARBA00005219"/>
    </source>
</evidence>
<dbReference type="InterPro" id="IPR036390">
    <property type="entry name" value="WH_DNA-bd_sf"/>
</dbReference>
<evidence type="ECO:0000313" key="19">
    <source>
        <dbReference type="EMBL" id="QLC50960.1"/>
    </source>
</evidence>
<dbReference type="PANTHER" id="PTHR40706">
    <property type="entry name" value="RIBOFLAVIN KINASE"/>
    <property type="match status" value="1"/>
</dbReference>
<accession>A0A7D5EI03</accession>
<dbReference type="InterPro" id="IPR039063">
    <property type="entry name" value="RibK_CTP-dep"/>
</dbReference>
<proteinExistence type="inferred from homology"/>
<evidence type="ECO:0000256" key="10">
    <source>
        <dbReference type="ARBA" id="ARBA00022741"/>
    </source>
</evidence>
<feature type="binding site" evidence="17">
    <location>
        <position position="130"/>
    </location>
    <ligand>
        <name>Mg(2+)</name>
        <dbReference type="ChEBI" id="CHEBI:18420"/>
    </ligand>
</feature>
<comment type="cofactor">
    <cofactor evidence="17">
        <name>Mg(2+)</name>
        <dbReference type="ChEBI" id="CHEBI:18420"/>
    </cofactor>
    <text evidence="17">Binds 1 Mg(2+) ion per subunit.</text>
</comment>
<feature type="binding site" evidence="17">
    <location>
        <begin position="99"/>
        <end position="104"/>
    </location>
    <ligand>
        <name>CDP</name>
        <dbReference type="ChEBI" id="CHEBI:58069"/>
    </ligand>
</feature>
<evidence type="ECO:0000313" key="20">
    <source>
        <dbReference type="Proteomes" id="UP000509594"/>
    </source>
</evidence>
<dbReference type="GO" id="GO:0009231">
    <property type="term" value="P:riboflavin biosynthetic process"/>
    <property type="evidence" value="ECO:0007669"/>
    <property type="project" value="InterPro"/>
</dbReference>
<feature type="binding site" evidence="17">
    <location>
        <position position="185"/>
    </location>
    <ligand>
        <name>FMN</name>
        <dbReference type="ChEBI" id="CHEBI:58210"/>
    </ligand>
</feature>
<feature type="domain" description="Riboflavin kinase" evidence="18">
    <location>
        <begin position="96"/>
        <end position="216"/>
    </location>
</feature>
<dbReference type="AlphaFoldDB" id="A0A7D5EI03"/>
<keyword evidence="11 17" id="KW-0418">Kinase</keyword>
<dbReference type="Gene3D" id="1.10.10.10">
    <property type="entry name" value="Winged helix-like DNA-binding domain superfamily/Winged helix DNA-binding domain"/>
    <property type="match status" value="1"/>
</dbReference>
<dbReference type="SUPFAM" id="SSF46785">
    <property type="entry name" value="Winged helix' DNA-binding domain"/>
    <property type="match status" value="1"/>
</dbReference>
<keyword evidence="8 17" id="KW-0808">Transferase</keyword>
<dbReference type="InterPro" id="IPR036388">
    <property type="entry name" value="WH-like_DNA-bd_sf"/>
</dbReference>
<dbReference type="EMBL" id="CP058215">
    <property type="protein sequence ID" value="QLC50960.1"/>
    <property type="molecule type" value="Genomic_DNA"/>
</dbReference>
<keyword evidence="7 17" id="KW-0288">FMN</keyword>
<evidence type="ECO:0000256" key="8">
    <source>
        <dbReference type="ARBA" id="ARBA00022679"/>
    </source>
</evidence>
<comment type="caution">
    <text evidence="17">Lacks conserved residue(s) required for the propagation of feature annotation.</text>
</comment>
<dbReference type="GO" id="GO:0009398">
    <property type="term" value="P:FMN biosynthetic process"/>
    <property type="evidence" value="ECO:0007669"/>
    <property type="project" value="UniProtKB-UniRule"/>
</dbReference>
<evidence type="ECO:0000256" key="5">
    <source>
        <dbReference type="ARBA" id="ARBA00017394"/>
    </source>
</evidence>
<dbReference type="InterPro" id="IPR023465">
    <property type="entry name" value="Riboflavin_kinase_dom_sf"/>
</dbReference>
<dbReference type="KEGG" id="mzi:HWN40_12335"/>
<evidence type="ECO:0000259" key="18">
    <source>
        <dbReference type="Pfam" id="PF01982"/>
    </source>
</evidence>
<keyword evidence="9 17" id="KW-0479">Metal-binding</keyword>
<dbReference type="Gene3D" id="2.40.30.30">
    <property type="entry name" value="Riboflavin kinase-like"/>
    <property type="match status" value="1"/>
</dbReference>
<evidence type="ECO:0000256" key="15">
    <source>
        <dbReference type="ARBA" id="ARBA00033116"/>
    </source>
</evidence>
<name>A0A7D5EI03_9EURY</name>
<comment type="similarity">
    <text evidence="3 17">Belongs to the archaeal riboflavin kinase family.</text>
</comment>
<dbReference type="HAMAP" id="MF_01285">
    <property type="entry name" value="Riboflavin_kinase"/>
    <property type="match status" value="1"/>
</dbReference>
<dbReference type="Pfam" id="PF01982">
    <property type="entry name" value="CTP-dep_RFKase"/>
    <property type="match status" value="1"/>
</dbReference>
<feature type="binding site" evidence="17">
    <location>
        <position position="128"/>
    </location>
    <ligand>
        <name>Mg(2+)</name>
        <dbReference type="ChEBI" id="CHEBI:18420"/>
    </ligand>
</feature>
<dbReference type="OrthoDB" id="30955at2157"/>
<evidence type="ECO:0000256" key="14">
    <source>
        <dbReference type="ARBA" id="ARBA00030544"/>
    </source>
</evidence>
<evidence type="ECO:0000256" key="12">
    <source>
        <dbReference type="ARBA" id="ARBA00022842"/>
    </source>
</evidence>
<evidence type="ECO:0000256" key="16">
    <source>
        <dbReference type="ARBA" id="ARBA00047857"/>
    </source>
</evidence>
<evidence type="ECO:0000256" key="6">
    <source>
        <dbReference type="ARBA" id="ARBA00022630"/>
    </source>
</evidence>
<evidence type="ECO:0000256" key="7">
    <source>
        <dbReference type="ARBA" id="ARBA00022643"/>
    </source>
</evidence>
<keyword evidence="6 17" id="KW-0285">Flavoprotein</keyword>
<dbReference type="InterPro" id="IPR023602">
    <property type="entry name" value="Riboflavin_kinase_CTP-dep"/>
</dbReference>
<evidence type="ECO:0000256" key="3">
    <source>
        <dbReference type="ARBA" id="ARBA00006428"/>
    </source>
</evidence>
<comment type="catalytic activity">
    <reaction evidence="16 17">
        <text>riboflavin + CTP = CDP + FMN + H(+)</text>
        <dbReference type="Rhea" id="RHEA:25021"/>
        <dbReference type="ChEBI" id="CHEBI:15378"/>
        <dbReference type="ChEBI" id="CHEBI:37563"/>
        <dbReference type="ChEBI" id="CHEBI:57986"/>
        <dbReference type="ChEBI" id="CHEBI:58069"/>
        <dbReference type="ChEBI" id="CHEBI:58210"/>
        <dbReference type="EC" id="2.7.1.161"/>
    </reaction>
</comment>
<feature type="binding site" evidence="17">
    <location>
        <position position="193"/>
    </location>
    <ligand>
        <name>FMN</name>
        <dbReference type="ChEBI" id="CHEBI:58210"/>
    </ligand>
</feature>
<dbReference type="NCBIfam" id="NF010762">
    <property type="entry name" value="PRK14165.1"/>
    <property type="match status" value="1"/>
</dbReference>
<evidence type="ECO:0000256" key="1">
    <source>
        <dbReference type="ARBA" id="ARBA00003072"/>
    </source>
</evidence>
<comment type="function">
    <text evidence="1 17">Catalyzes the CTP-dependent phosphorylation of riboflavin (vitamin B2) to form flavin mononucleotide (FMN).</text>
</comment>
<feature type="binding site" evidence="17">
    <location>
        <begin position="198"/>
        <end position="201"/>
    </location>
    <ligand>
        <name>CDP</name>
        <dbReference type="ChEBI" id="CHEBI:58069"/>
    </ligand>
</feature>
<protein>
    <recommendedName>
        <fullName evidence="5 17">Riboflavin kinase</fullName>
        <shortName evidence="17">RFK</shortName>
        <ecNumber evidence="4 17">2.7.1.161</ecNumber>
    </recommendedName>
    <alternativeName>
        <fullName evidence="14 17">CTP-dependent riboflavin kinase</fullName>
    </alternativeName>
    <alternativeName>
        <fullName evidence="15 17">CTP:riboflavin 5'-phosphotransferase</fullName>
    </alternativeName>
    <alternativeName>
        <fullName evidence="13 17">Flavokinase</fullName>
    </alternativeName>
</protein>
<evidence type="ECO:0000256" key="13">
    <source>
        <dbReference type="ARBA" id="ARBA00029789"/>
    </source>
</evidence>
<dbReference type="InterPro" id="IPR023470">
    <property type="entry name" value="Riboflavin_kinase_archaeal"/>
</dbReference>
<dbReference type="GO" id="GO:0000166">
    <property type="term" value="F:nucleotide binding"/>
    <property type="evidence" value="ECO:0007669"/>
    <property type="project" value="UniProtKB-UniRule"/>
</dbReference>
<keyword evidence="10 17" id="KW-0547">Nucleotide-binding</keyword>
<evidence type="ECO:0000256" key="11">
    <source>
        <dbReference type="ARBA" id="ARBA00022777"/>
    </source>
</evidence>
<keyword evidence="12 17" id="KW-0460">Magnesium</keyword>
<dbReference type="UniPathway" id="UPA00276">
    <property type="reaction ID" value="UER00929"/>
</dbReference>
<dbReference type="RefSeq" id="WP_176966015.1">
    <property type="nucleotide sequence ID" value="NZ_CP058215.1"/>
</dbReference>
<organism evidence="19 20">
    <name type="scientific">Methanolobus zinderi</name>
    <dbReference type="NCBI Taxonomy" id="536044"/>
    <lineage>
        <taxon>Archaea</taxon>
        <taxon>Methanobacteriati</taxon>
        <taxon>Methanobacteriota</taxon>
        <taxon>Stenosarchaea group</taxon>
        <taxon>Methanomicrobia</taxon>
        <taxon>Methanosarcinales</taxon>
        <taxon>Methanosarcinaceae</taxon>
        <taxon>Methanolobus</taxon>
    </lineage>
</organism>
<dbReference type="PANTHER" id="PTHR40706:SF1">
    <property type="entry name" value="RIBOFLAVIN KINASE"/>
    <property type="match status" value="1"/>
</dbReference>
<dbReference type="GO" id="GO:0008531">
    <property type="term" value="F:riboflavin kinase activity"/>
    <property type="evidence" value="ECO:0007669"/>
    <property type="project" value="InterPro"/>
</dbReference>
<keyword evidence="20" id="KW-1185">Reference proteome</keyword>
<sequence length="223" mass="25282">MYTIRSLKSLALLEAIEKPVKISSSEFKHHISASSKTAARVLKQLEEDGYIGRQLVAGGQMVQLTEAGVEILKREYTDYQQIFCREHEDLELYGHVITGLGEGQYYIAKEGYMSQFREKLDFRPFPGTLNVRLKDQSAQLRDNMDMIQPMVVHGFNDGERSFGGVKCYSVEIEGIKGAAIIPDRTHYPTDLLEIIAPLKLRETLDISDGDEVRIVVKNPQRCE</sequence>
<gene>
    <name evidence="17" type="primary">ribK</name>
    <name evidence="19" type="ORF">HWN40_12335</name>
</gene>
<evidence type="ECO:0000256" key="17">
    <source>
        <dbReference type="HAMAP-Rule" id="MF_01285"/>
    </source>
</evidence>